<feature type="compositionally biased region" description="Polar residues" evidence="1">
    <location>
        <begin position="70"/>
        <end position="82"/>
    </location>
</feature>
<reference evidence="2" key="3">
    <citation type="submission" date="2025-09" db="UniProtKB">
        <authorList>
            <consortium name="Ensembl"/>
        </authorList>
    </citation>
    <scope>IDENTIFICATION</scope>
</reference>
<organism evidence="2 3">
    <name type="scientific">Geospiza parvula</name>
    <name type="common">Small tree-finch</name>
    <name type="synonym">Camarhynchus parvulus</name>
    <dbReference type="NCBI Taxonomy" id="87175"/>
    <lineage>
        <taxon>Eukaryota</taxon>
        <taxon>Metazoa</taxon>
        <taxon>Chordata</taxon>
        <taxon>Craniata</taxon>
        <taxon>Vertebrata</taxon>
        <taxon>Euteleostomi</taxon>
        <taxon>Archelosauria</taxon>
        <taxon>Archosauria</taxon>
        <taxon>Dinosauria</taxon>
        <taxon>Saurischia</taxon>
        <taxon>Theropoda</taxon>
        <taxon>Coelurosauria</taxon>
        <taxon>Aves</taxon>
        <taxon>Neognathae</taxon>
        <taxon>Neoaves</taxon>
        <taxon>Telluraves</taxon>
        <taxon>Australaves</taxon>
        <taxon>Passeriformes</taxon>
        <taxon>Thraupidae</taxon>
        <taxon>Camarhynchus</taxon>
    </lineage>
</organism>
<feature type="compositionally biased region" description="Basic and acidic residues" evidence="1">
    <location>
        <begin position="26"/>
        <end position="42"/>
    </location>
</feature>
<evidence type="ECO:0000313" key="3">
    <source>
        <dbReference type="Proteomes" id="UP000694382"/>
    </source>
</evidence>
<dbReference type="AlphaFoldDB" id="A0A8C3NPJ6"/>
<proteinExistence type="predicted"/>
<feature type="compositionally biased region" description="Basic and acidic residues" evidence="1">
    <location>
        <begin position="59"/>
        <end position="69"/>
    </location>
</feature>
<reference evidence="2" key="1">
    <citation type="submission" date="2020-02" db="EMBL/GenBank/DDBJ databases">
        <authorList>
            <person name="Enbody D E."/>
            <person name="Pettersson E M."/>
        </authorList>
    </citation>
    <scope>NUCLEOTIDE SEQUENCE [LARGE SCALE GENOMIC DNA]</scope>
</reference>
<dbReference type="Proteomes" id="UP000694382">
    <property type="component" value="Chromosome 1A"/>
</dbReference>
<dbReference type="Ensembl" id="ENSCPVT00000024206.2">
    <property type="protein sequence ID" value="ENSCPVP00000023186.1"/>
    <property type="gene ID" value="ENSCPVG00000016547.2"/>
</dbReference>
<feature type="region of interest" description="Disordered" evidence="1">
    <location>
        <begin position="21"/>
        <end position="86"/>
    </location>
</feature>
<keyword evidence="3" id="KW-1185">Reference proteome</keyword>
<name>A0A8C3NPJ6_GEOPR</name>
<evidence type="ECO:0000256" key="1">
    <source>
        <dbReference type="SAM" id="MobiDB-lite"/>
    </source>
</evidence>
<accession>A0A8C3NPJ6</accession>
<sequence length="110" mass="12598">MMRNRIRSHFTEALCAGLLRSGRAGRGREGEKKPQSKVKSEKNPQLSSPEQQPWHCLNHSKETERKQRSLETGCQQKAGETSEQMRERCHQQSFLASFLALNWLKSVTAC</sequence>
<protein>
    <submittedName>
        <fullName evidence="2">Uncharacterized protein</fullName>
    </submittedName>
</protein>
<reference evidence="2" key="2">
    <citation type="submission" date="2025-08" db="UniProtKB">
        <authorList>
            <consortium name="Ensembl"/>
        </authorList>
    </citation>
    <scope>IDENTIFICATION</scope>
</reference>
<evidence type="ECO:0000313" key="2">
    <source>
        <dbReference type="Ensembl" id="ENSCPVP00000023186.1"/>
    </source>
</evidence>